<feature type="transmembrane region" description="Helical" evidence="1">
    <location>
        <begin position="245"/>
        <end position="274"/>
    </location>
</feature>
<dbReference type="RefSeq" id="WP_094495898.1">
    <property type="nucleotide sequence ID" value="NZ_NGNV01000062.1"/>
</dbReference>
<dbReference type="Proteomes" id="UP000216316">
    <property type="component" value="Unassembled WGS sequence"/>
</dbReference>
<protein>
    <recommendedName>
        <fullName evidence="4">DUF1430 domain-containing protein</fullName>
    </recommendedName>
</protein>
<name>A0ABX4ENR1_9LACO</name>
<proteinExistence type="predicted"/>
<comment type="caution">
    <text evidence="2">The sequence shown here is derived from an EMBL/GenBank/DDBJ whole genome shotgun (WGS) entry which is preliminary data.</text>
</comment>
<feature type="transmembrane region" description="Helical" evidence="1">
    <location>
        <begin position="598"/>
        <end position="621"/>
    </location>
</feature>
<keyword evidence="1" id="KW-0812">Transmembrane</keyword>
<reference evidence="2 3" key="1">
    <citation type="submission" date="2017-09" db="EMBL/GenBank/DDBJ databases">
        <title>Tripartite evolution among Lactobacillus johnsonii, Lactobacillus taiwanensis, Lactobacillus reuteri and their rodent host.</title>
        <authorList>
            <person name="Wang T."/>
            <person name="Knowles S."/>
            <person name="Cheng C."/>
        </authorList>
    </citation>
    <scope>NUCLEOTIDE SEQUENCE [LARGE SCALE GENOMIC DNA]</scope>
    <source>
        <strain evidence="2 3">609u</strain>
    </source>
</reference>
<feature type="transmembrane region" description="Helical" evidence="1">
    <location>
        <begin position="554"/>
        <end position="578"/>
    </location>
</feature>
<feature type="transmembrane region" description="Helical" evidence="1">
    <location>
        <begin position="161"/>
        <end position="181"/>
    </location>
</feature>
<feature type="transmembrane region" description="Helical" evidence="1">
    <location>
        <begin position="286"/>
        <end position="306"/>
    </location>
</feature>
<keyword evidence="1" id="KW-1133">Transmembrane helix</keyword>
<feature type="transmembrane region" description="Helical" evidence="1">
    <location>
        <begin position="212"/>
        <end position="233"/>
    </location>
</feature>
<dbReference type="EMBL" id="NGNV01000062">
    <property type="protein sequence ID" value="OYR87030.1"/>
    <property type="molecule type" value="Genomic_DNA"/>
</dbReference>
<feature type="transmembrane region" description="Helical" evidence="1">
    <location>
        <begin position="6"/>
        <end position="24"/>
    </location>
</feature>
<evidence type="ECO:0000313" key="3">
    <source>
        <dbReference type="Proteomes" id="UP000216316"/>
    </source>
</evidence>
<feature type="transmembrane region" description="Helical" evidence="1">
    <location>
        <begin position="627"/>
        <end position="645"/>
    </location>
</feature>
<gene>
    <name evidence="2" type="ORF">CBF53_09975</name>
</gene>
<sequence>MFRIVKLGIFGIITALSLILLGMLTQQLDKGNVPGSPTVIEVTNQNGKYSKKRVFDELKKSATQNNYQISLVRLNTVTGNTSKSFYNFNDKLNQNITYFKNSDISKINDQKLNLEEVKGRYYTNADSQSLKELSKKLSSLGLSFTIYHISLLSLLKNENNIISYLPIFISLLAILLIIMLIEKIYSFKKYAVLRLNGWSYLQIIVNDLKRMLVSFSTLIGIFLGLSIGYTLLVMNKDGIIFWLKYSFLVLIFIFAFFIFLDLISYTVLAYINLYPALKGQTYTRPFVATGYIFKISLIILTPINVLSLHHTVETFRNDQTIMHEWIKHNSGYVLQFTNVDDKNVTETDKLGSLTRETMDLMPNNIVSRNSQEFHPNLQDDTPENGNVLFVNKNYFKYNEIKSTNNKKISFKDIKNKNFTILFPINRENQRQSFIKKFNEFINFQETLSGTKKMKGSLKIVTYANNQSIFNYTIGKEIVDSISRDPIIVVINDLNALSDNFYYSAATQGMIQFFDLDKLQRTLNKTGLSKYIGGITDAKTRLANFRIELVQRITILSLIVIISLIQLILVIAFISLSFIQKNRSKLTINKLFGQSNINLVSRFVLFNLSIDTILFLCVFIVQKASFSSLWYLIIYLIAEGLIIFFLSNRSEKKLLLTLNKGN</sequence>
<organism evidence="2 3">
    <name type="scientific">Lactobacillus taiwanensis</name>
    <dbReference type="NCBI Taxonomy" id="508451"/>
    <lineage>
        <taxon>Bacteria</taxon>
        <taxon>Bacillati</taxon>
        <taxon>Bacillota</taxon>
        <taxon>Bacilli</taxon>
        <taxon>Lactobacillales</taxon>
        <taxon>Lactobacillaceae</taxon>
        <taxon>Lactobacillus</taxon>
    </lineage>
</organism>
<accession>A0ABX4ENR1</accession>
<evidence type="ECO:0000256" key="1">
    <source>
        <dbReference type="SAM" id="Phobius"/>
    </source>
</evidence>
<evidence type="ECO:0000313" key="2">
    <source>
        <dbReference type="EMBL" id="OYR87030.1"/>
    </source>
</evidence>
<evidence type="ECO:0008006" key="4">
    <source>
        <dbReference type="Google" id="ProtNLM"/>
    </source>
</evidence>
<keyword evidence="1" id="KW-0472">Membrane</keyword>
<keyword evidence="3" id="KW-1185">Reference proteome</keyword>